<dbReference type="InterPro" id="IPR016992">
    <property type="entry name" value="UCP032209"/>
</dbReference>
<dbReference type="PIRSF" id="PIRSF032209">
    <property type="entry name" value="UCP032209"/>
    <property type="match status" value="1"/>
</dbReference>
<evidence type="ECO:0008006" key="3">
    <source>
        <dbReference type="Google" id="ProtNLM"/>
    </source>
</evidence>
<organism evidence="1 2">
    <name type="scientific">Streptococcus oralis</name>
    <dbReference type="NCBI Taxonomy" id="1303"/>
    <lineage>
        <taxon>Bacteria</taxon>
        <taxon>Bacillati</taxon>
        <taxon>Bacillota</taxon>
        <taxon>Bacilli</taxon>
        <taxon>Lactobacillales</taxon>
        <taxon>Streptococcaceae</taxon>
        <taxon>Streptococcus</taxon>
    </lineage>
</organism>
<dbReference type="Pfam" id="PF07799">
    <property type="entry name" value="DUF1643"/>
    <property type="match status" value="1"/>
</dbReference>
<proteinExistence type="predicted"/>
<gene>
    <name evidence="1" type="ORF">DF216_02850</name>
</gene>
<dbReference type="Proteomes" id="UP000289485">
    <property type="component" value="Unassembled WGS sequence"/>
</dbReference>
<dbReference type="InterPro" id="IPR012441">
    <property type="entry name" value="DUF1643"/>
</dbReference>
<dbReference type="RefSeq" id="WP_129325901.1">
    <property type="nucleotide sequence ID" value="NZ_QEWJ01000002.1"/>
</dbReference>
<comment type="caution">
    <text evidence="1">The sequence shown here is derived from an EMBL/GenBank/DDBJ whole genome shotgun (WGS) entry which is preliminary data.</text>
</comment>
<dbReference type="AlphaFoldDB" id="A0A4Q2FQJ1"/>
<sequence>MEKGAILSTDRKYRYVLTRIWDETKPTVVFIGLNPSIADEEKDDQTIRKCIGYSKRWGNGKLIMVNLFAFRSTGPSLLKRVEDPVGPENDSYIQKYVSESDLVIACWGNQTKLLNRDKNLMGMVPNLFCLQRNKNGTPHHPLYLSNDITPVPYN</sequence>
<accession>A0A4Q2FQJ1</accession>
<name>A0A4Q2FQJ1_STROR</name>
<reference evidence="1 2" key="1">
    <citation type="submission" date="2018-05" db="EMBL/GenBank/DDBJ databases">
        <title>Streptococcus from otitis media.</title>
        <authorList>
            <person name="Wayes A.M."/>
            <person name="Jakubovics N.S."/>
        </authorList>
    </citation>
    <scope>NUCLEOTIDE SEQUENCE [LARGE SCALE GENOMIC DNA]</scope>
    <source>
        <strain evidence="1 2">NU43</strain>
    </source>
</reference>
<protein>
    <recommendedName>
        <fullName evidence="3">DUF1643 domain-containing protein</fullName>
    </recommendedName>
</protein>
<evidence type="ECO:0000313" key="1">
    <source>
        <dbReference type="EMBL" id="RXX22307.1"/>
    </source>
</evidence>
<dbReference type="EMBL" id="QEWJ01000002">
    <property type="protein sequence ID" value="RXX22307.1"/>
    <property type="molecule type" value="Genomic_DNA"/>
</dbReference>
<evidence type="ECO:0000313" key="2">
    <source>
        <dbReference type="Proteomes" id="UP000289485"/>
    </source>
</evidence>